<evidence type="ECO:0000313" key="3">
    <source>
        <dbReference type="Proteomes" id="UP000536179"/>
    </source>
</evidence>
<reference evidence="2 3" key="1">
    <citation type="submission" date="2020-08" db="EMBL/GenBank/DDBJ databases">
        <title>Genomic Encyclopedia of Type Strains, Phase III (KMG-III): the genomes of soil and plant-associated and newly described type strains.</title>
        <authorList>
            <person name="Whitman W."/>
        </authorList>
    </citation>
    <scope>NUCLEOTIDE SEQUENCE [LARGE SCALE GENOMIC DNA]</scope>
    <source>
        <strain evidence="2 3">CECT 8075</strain>
    </source>
</reference>
<organism evidence="2 3">
    <name type="scientific">Aporhodopirellula rubra</name>
    <dbReference type="NCBI Taxonomy" id="980271"/>
    <lineage>
        <taxon>Bacteria</taxon>
        <taxon>Pseudomonadati</taxon>
        <taxon>Planctomycetota</taxon>
        <taxon>Planctomycetia</taxon>
        <taxon>Pirellulales</taxon>
        <taxon>Pirellulaceae</taxon>
        <taxon>Aporhodopirellula</taxon>
    </lineage>
</organism>
<protein>
    <submittedName>
        <fullName evidence="2">Periplasmic divalent cation tolerance protein</fullName>
    </submittedName>
</protein>
<name>A0A7W5H6E1_9BACT</name>
<dbReference type="EMBL" id="JACHXU010000008">
    <property type="protein sequence ID" value="MBB3206890.1"/>
    <property type="molecule type" value="Genomic_DNA"/>
</dbReference>
<dbReference type="Proteomes" id="UP000536179">
    <property type="component" value="Unassembled WGS sequence"/>
</dbReference>
<evidence type="ECO:0000256" key="1">
    <source>
        <dbReference type="ARBA" id="ARBA00010169"/>
    </source>
</evidence>
<dbReference type="Gene3D" id="3.30.70.120">
    <property type="match status" value="1"/>
</dbReference>
<comment type="similarity">
    <text evidence="1">Belongs to the CutA family.</text>
</comment>
<dbReference type="SUPFAM" id="SSF54913">
    <property type="entry name" value="GlnB-like"/>
    <property type="match status" value="1"/>
</dbReference>
<dbReference type="InterPro" id="IPR015867">
    <property type="entry name" value="N-reg_PII/ATP_PRibTrfase_C"/>
</dbReference>
<sequence length="115" mass="12875">MPENNPKTDSLVIVWTTVADQDSARRLASSMLENRLAACVQIDSPIESHYRWEGRLHVDQEYRLIIKTRASLSSSVIHWLTENHPYDEPQILVTPVTEATPGYAAWVADQTGSAG</sequence>
<dbReference type="RefSeq" id="WP_184305313.1">
    <property type="nucleotide sequence ID" value="NZ_JACHXU010000008.1"/>
</dbReference>
<proteinExistence type="inferred from homology"/>
<dbReference type="GO" id="GO:0010038">
    <property type="term" value="P:response to metal ion"/>
    <property type="evidence" value="ECO:0007669"/>
    <property type="project" value="InterPro"/>
</dbReference>
<dbReference type="AlphaFoldDB" id="A0A7W5H6E1"/>
<dbReference type="PANTHER" id="PTHR23419">
    <property type="entry name" value="DIVALENT CATION TOLERANCE CUTA-RELATED"/>
    <property type="match status" value="1"/>
</dbReference>
<comment type="caution">
    <text evidence="2">The sequence shown here is derived from an EMBL/GenBank/DDBJ whole genome shotgun (WGS) entry which is preliminary data.</text>
</comment>
<dbReference type="GO" id="GO:0005507">
    <property type="term" value="F:copper ion binding"/>
    <property type="evidence" value="ECO:0007669"/>
    <property type="project" value="TreeGrafter"/>
</dbReference>
<evidence type="ECO:0000313" key="2">
    <source>
        <dbReference type="EMBL" id="MBB3206890.1"/>
    </source>
</evidence>
<dbReference type="Pfam" id="PF03091">
    <property type="entry name" value="CutA1"/>
    <property type="match status" value="1"/>
</dbReference>
<gene>
    <name evidence="2" type="ORF">FHS27_002704</name>
</gene>
<accession>A0A7W5H6E1</accession>
<dbReference type="InterPro" id="IPR004323">
    <property type="entry name" value="Ion_tolerance_CutA"/>
</dbReference>
<keyword evidence="3" id="KW-1185">Reference proteome</keyword>
<dbReference type="PANTHER" id="PTHR23419:SF8">
    <property type="entry name" value="FI09726P"/>
    <property type="match status" value="1"/>
</dbReference>
<dbReference type="InterPro" id="IPR011322">
    <property type="entry name" value="N-reg_PII-like_a/b"/>
</dbReference>